<dbReference type="SUPFAM" id="SSF46689">
    <property type="entry name" value="Homeodomain-like"/>
    <property type="match status" value="2"/>
</dbReference>
<feature type="domain" description="HTH araC/xylS-type" evidence="5">
    <location>
        <begin position="170"/>
        <end position="268"/>
    </location>
</feature>
<dbReference type="InterPro" id="IPR050204">
    <property type="entry name" value="AraC_XylS_family_regulators"/>
</dbReference>
<evidence type="ECO:0000259" key="5">
    <source>
        <dbReference type="PROSITE" id="PS01124"/>
    </source>
</evidence>
<dbReference type="SMART" id="SM00342">
    <property type="entry name" value="HTH_ARAC"/>
    <property type="match status" value="1"/>
</dbReference>
<dbReference type="InterPro" id="IPR037923">
    <property type="entry name" value="HTH-like"/>
</dbReference>
<gene>
    <name evidence="6" type="ORF">J421_1848</name>
</gene>
<dbReference type="Gene3D" id="2.60.120.10">
    <property type="entry name" value="Jelly Rolls"/>
    <property type="match status" value="1"/>
</dbReference>
<dbReference type="InterPro" id="IPR018060">
    <property type="entry name" value="HTH_AraC"/>
</dbReference>
<dbReference type="PRINTS" id="PR00032">
    <property type="entry name" value="HTHARAC"/>
</dbReference>
<dbReference type="SUPFAM" id="SSF51215">
    <property type="entry name" value="Regulatory protein AraC"/>
    <property type="match status" value="1"/>
</dbReference>
<dbReference type="RefSeq" id="WP_025410887.1">
    <property type="nucleotide sequence ID" value="NZ_CP007128.1"/>
</dbReference>
<dbReference type="GO" id="GO:0003700">
    <property type="term" value="F:DNA-binding transcription factor activity"/>
    <property type="evidence" value="ECO:0007669"/>
    <property type="project" value="InterPro"/>
</dbReference>
<dbReference type="InterPro" id="IPR018062">
    <property type="entry name" value="HTH_AraC-typ_CS"/>
</dbReference>
<sequence length="272" mass="29694">METPVALAQFVGPAIYEHVRGDVAMHEGTFAAGLVLPCHVHDAPVISLVLEGVGVEEVDGRTRAVAAQHLLLTPSYAPHGYRFGSAGRWFNIQLSDRWLARVVDGGPRLPVTAQVVRSRAAAAWVARVRAEVRERDAISTLAIDGALVLMVADLVRLRVDGAVTRPRWLHRVEDAIEASVAAPPPVDELAALAGVHPTHLLRTFRRHHGTTVANYVRQRRIERARAAVAKGDRSLSMIALDAGFADQSHFTRVFRQAFGETPGQYARALRGR</sequence>
<dbReference type="AlphaFoldDB" id="W0RGC9"/>
<dbReference type="PROSITE" id="PS00041">
    <property type="entry name" value="HTH_ARAC_FAMILY_1"/>
    <property type="match status" value="1"/>
</dbReference>
<keyword evidence="4" id="KW-0804">Transcription</keyword>
<dbReference type="Pfam" id="PF12833">
    <property type="entry name" value="HTH_18"/>
    <property type="match status" value="1"/>
</dbReference>
<reference evidence="6 7" key="1">
    <citation type="journal article" date="2014" name="Genome Announc.">
        <title>Genome Sequence and Methylome of Soil Bacterium Gemmatirosa kalamazoonensis KBS708T, a Member of the Rarely Cultivated Gemmatimonadetes Phylum.</title>
        <authorList>
            <person name="Debruyn J.M."/>
            <person name="Radosevich M."/>
            <person name="Wommack K.E."/>
            <person name="Polson S.W."/>
            <person name="Hauser L.J."/>
            <person name="Fawaz M.N."/>
            <person name="Korlach J."/>
            <person name="Tsai Y.C."/>
        </authorList>
    </citation>
    <scope>NUCLEOTIDE SEQUENCE [LARGE SCALE GENOMIC DNA]</scope>
    <source>
        <strain evidence="6 7">KBS708</strain>
    </source>
</reference>
<dbReference type="PATRIC" id="fig|861299.3.peg.1881"/>
<dbReference type="InterPro" id="IPR003313">
    <property type="entry name" value="AraC-bd"/>
</dbReference>
<dbReference type="STRING" id="861299.J421_1848"/>
<proteinExistence type="predicted"/>
<dbReference type="Proteomes" id="UP000019151">
    <property type="component" value="Chromosome"/>
</dbReference>
<dbReference type="OrthoDB" id="9816344at2"/>
<evidence type="ECO:0000313" key="7">
    <source>
        <dbReference type="Proteomes" id="UP000019151"/>
    </source>
</evidence>
<keyword evidence="3" id="KW-0010">Activator</keyword>
<evidence type="ECO:0000313" key="6">
    <source>
        <dbReference type="EMBL" id="AHG89385.1"/>
    </source>
</evidence>
<dbReference type="InterPro" id="IPR014710">
    <property type="entry name" value="RmlC-like_jellyroll"/>
</dbReference>
<dbReference type="PANTHER" id="PTHR46796">
    <property type="entry name" value="HTH-TYPE TRANSCRIPTIONAL ACTIVATOR RHAS-RELATED"/>
    <property type="match status" value="1"/>
</dbReference>
<name>W0RGC9_9BACT</name>
<dbReference type="InParanoid" id="W0RGC9"/>
<protein>
    <submittedName>
        <fullName evidence="6">Helix-turn-helix, AraC domain-containing protein</fullName>
    </submittedName>
</protein>
<dbReference type="PROSITE" id="PS01124">
    <property type="entry name" value="HTH_ARAC_FAMILY_2"/>
    <property type="match status" value="1"/>
</dbReference>
<dbReference type="KEGG" id="gba:J421_1848"/>
<evidence type="ECO:0000256" key="2">
    <source>
        <dbReference type="ARBA" id="ARBA00023125"/>
    </source>
</evidence>
<evidence type="ECO:0000256" key="3">
    <source>
        <dbReference type="ARBA" id="ARBA00023159"/>
    </source>
</evidence>
<evidence type="ECO:0000256" key="1">
    <source>
        <dbReference type="ARBA" id="ARBA00023015"/>
    </source>
</evidence>
<evidence type="ECO:0000256" key="4">
    <source>
        <dbReference type="ARBA" id="ARBA00023163"/>
    </source>
</evidence>
<keyword evidence="2" id="KW-0238">DNA-binding</keyword>
<dbReference type="eggNOG" id="COG2207">
    <property type="taxonomic scope" value="Bacteria"/>
</dbReference>
<keyword evidence="1" id="KW-0805">Transcription regulation</keyword>
<dbReference type="InterPro" id="IPR020449">
    <property type="entry name" value="Tscrpt_reg_AraC-type_HTH"/>
</dbReference>
<dbReference type="Pfam" id="PF02311">
    <property type="entry name" value="AraC_binding"/>
    <property type="match status" value="1"/>
</dbReference>
<dbReference type="HOGENOM" id="CLU_000445_88_16_0"/>
<dbReference type="EMBL" id="CP007128">
    <property type="protein sequence ID" value="AHG89385.1"/>
    <property type="molecule type" value="Genomic_DNA"/>
</dbReference>
<dbReference type="Gene3D" id="1.10.10.60">
    <property type="entry name" value="Homeodomain-like"/>
    <property type="match status" value="2"/>
</dbReference>
<keyword evidence="7" id="KW-1185">Reference proteome</keyword>
<dbReference type="InterPro" id="IPR009057">
    <property type="entry name" value="Homeodomain-like_sf"/>
</dbReference>
<accession>W0RGC9</accession>
<organism evidence="6 7">
    <name type="scientific">Gemmatirosa kalamazoonensis</name>
    <dbReference type="NCBI Taxonomy" id="861299"/>
    <lineage>
        <taxon>Bacteria</taxon>
        <taxon>Pseudomonadati</taxon>
        <taxon>Gemmatimonadota</taxon>
        <taxon>Gemmatimonadia</taxon>
        <taxon>Gemmatimonadales</taxon>
        <taxon>Gemmatimonadaceae</taxon>
        <taxon>Gemmatirosa</taxon>
    </lineage>
</organism>
<dbReference type="GO" id="GO:0043565">
    <property type="term" value="F:sequence-specific DNA binding"/>
    <property type="evidence" value="ECO:0007669"/>
    <property type="project" value="InterPro"/>
</dbReference>